<feature type="compositionally biased region" description="Basic residues" evidence="4">
    <location>
        <begin position="81"/>
        <end position="97"/>
    </location>
</feature>
<feature type="compositionally biased region" description="Polar residues" evidence="4">
    <location>
        <begin position="461"/>
        <end position="502"/>
    </location>
</feature>
<gene>
    <name evidence="6" type="ORF">CC78DRAFT_612333</name>
</gene>
<keyword evidence="3" id="KW-0539">Nucleus</keyword>
<feature type="compositionally biased region" description="Polar residues" evidence="4">
    <location>
        <begin position="292"/>
        <end position="312"/>
    </location>
</feature>
<feature type="compositionally biased region" description="Basic and acidic residues" evidence="4">
    <location>
        <begin position="367"/>
        <end position="386"/>
    </location>
</feature>
<dbReference type="Proteomes" id="UP000800093">
    <property type="component" value="Unassembled WGS sequence"/>
</dbReference>
<dbReference type="GO" id="GO:0005634">
    <property type="term" value="C:nucleus"/>
    <property type="evidence" value="ECO:0007669"/>
    <property type="project" value="UniProtKB-SubCell"/>
</dbReference>
<feature type="compositionally biased region" description="Basic and acidic residues" evidence="4">
    <location>
        <begin position="516"/>
        <end position="525"/>
    </location>
</feature>
<dbReference type="InterPro" id="IPR047249">
    <property type="entry name" value="BRCT_p53bp1-like_rpt1"/>
</dbReference>
<dbReference type="GO" id="GO:0000077">
    <property type="term" value="P:DNA damage checkpoint signaling"/>
    <property type="evidence" value="ECO:0007669"/>
    <property type="project" value="TreeGrafter"/>
</dbReference>
<feature type="region of interest" description="Disordered" evidence="4">
    <location>
        <begin position="73"/>
        <end position="99"/>
    </location>
</feature>
<feature type="compositionally biased region" description="Basic and acidic residues" evidence="4">
    <location>
        <begin position="595"/>
        <end position="608"/>
    </location>
</feature>
<feature type="compositionally biased region" description="Low complexity" evidence="4">
    <location>
        <begin position="546"/>
        <end position="556"/>
    </location>
</feature>
<evidence type="ECO:0000259" key="5">
    <source>
        <dbReference type="PROSITE" id="PS50172"/>
    </source>
</evidence>
<dbReference type="SMART" id="SM00292">
    <property type="entry name" value="BRCT"/>
    <property type="match status" value="1"/>
</dbReference>
<sequence>MASAESQQSTLLRDDFYDDPEKLSQLLRQRTGSEHPLRFTTPTDQILSVAATGAAPDVSSLNLFMQAPALHPAHNQTPRRAPGHSRHVKPTLTKHHTAPTSKGFMMEREGEERMYQTFDGALNHPGDTQPDSQIYKNWTSALFSHANDGDREQHSVLELAAEPSNTPSNRTDGVNAVESSQEGHSQTITSPAVMQENGPDMHIRMELPLTSPLKFETPVMAGGKRDSHGQIQSSAMRTTTTPGTALATAFGASFGNGAIGNGMSLTQAFQATQAGTSPAVGVPSEDIVFQRPSPNFTNGRHSSPIPTLSSPTKVVRSDPPLRSSSEPRVEYGTIRLSPEQRRRDREDQSQTEYIDANEQDSWTEPTESERRAAMPRAKEQFEKEIGKSFARVTIPSRTPPRRRRGRGLLSTSMSGPMQKTPTTGRVSQRSMYDSMDKQDQDDDSPDELSQGVPSSARPVRTITTESRGKETNIQVPNTSSHPRRTQSGQPAHNSPHRNSPSQLLRKPQGRSSQNFRADRSTKSSREPFTIMDSQPDMTAVPESVPRPRFLLPSSPSTNQYSLSQTTIAKKTSFTSQIVSSIPPMPPRSSSQILGETRDDAAQPDEERIPSSPPALRHEDDFEYDEHSGGDGDHHIDLNRSSPGEANLAADGDDLEMRLNVEEGGIYLRNQDGDASVASHHEVPETAERPNQLVLHSEEDELVRSSQHEDLHTALQTPLVKRRLTIPESDMLKGAQPSYFDLLNSSGDDDNRNDELEMATTAFANQTSSTNLFHTARETQCFSHSDEASMQNGYVDTEAVPLVRSLNDIANQPDTQQLTNLGDIDIPKLSFTGAENDFDAVMFGRSPARPAAKKQKLYSVKKNTTSSMKETDPSSRSLPSPLKQVQESREITPPSAEAPEKQGSPTAANAREEVVFMTAPTLKSGNLPKPSKSQLEKKGALKPVNKNLLSRKFSPKSKVLRSSTKAEPSPDRSKSPQERQDVNMASEFDELAGPTPTNERGEAPSGKIIFPNRVFAYWPGGTSGSSFYPATCIGHEDEHTFDVLYDDGGTNSLEAYKVRAFDLQIGDQIRIDEAGKKKNIHVVIGFKNKIDVNETKSDVPTDRRGYSTVVVEIKNRDSAPKADLEKPKQTFDVPMSKVYLTNQLWNKYGDRVYSYTSAGPSNISTPYAATPLTGNVTGPSVLKSVVARAGSESSFIRSGAVFSNMAFAVTITLDSTNKDSIINFITSNGGILLEEGFHELFNDVDFSEGNPKSSPTPGELSLKPAYKSLGFVALISDSHSRRTKYIEALALNIPCLHYRWLTDSVSQGSPLGFGKYLLPAGLSTFLRPEGAVRSRTMDLYDPDGNEGTFEAIFQGRQLLLKNQSVLLVWSKLKKGSEKRTPYLFLTHALGPNVVGMATSIPDAKEKIETGDWDWVYVESGIEGSATAERALFGAGGAKKVSKSELKSKKRKRDESVERESMVKTGMIGDKKVRVVCDEFVVQSLILGALVEV</sequence>
<dbReference type="EMBL" id="ML986582">
    <property type="protein sequence ID" value="KAF2269335.1"/>
    <property type="molecule type" value="Genomic_DNA"/>
</dbReference>
<comment type="caution">
    <text evidence="6">The sequence shown here is derived from an EMBL/GenBank/DDBJ whole genome shotgun (WGS) entry which is preliminary data.</text>
</comment>
<feature type="compositionally biased region" description="Basic and acidic residues" evidence="4">
    <location>
        <begin position="338"/>
        <end position="348"/>
    </location>
</feature>
<dbReference type="GO" id="GO:0042393">
    <property type="term" value="F:histone binding"/>
    <property type="evidence" value="ECO:0007669"/>
    <property type="project" value="TreeGrafter"/>
</dbReference>
<evidence type="ECO:0000256" key="2">
    <source>
        <dbReference type="ARBA" id="ARBA00022763"/>
    </source>
</evidence>
<evidence type="ECO:0000256" key="3">
    <source>
        <dbReference type="ARBA" id="ARBA00023242"/>
    </source>
</evidence>
<dbReference type="InterPro" id="IPR047252">
    <property type="entry name" value="TP53BP1-like"/>
</dbReference>
<feature type="region of interest" description="Disordered" evidence="4">
    <location>
        <begin position="575"/>
        <end position="651"/>
    </location>
</feature>
<dbReference type="OrthoDB" id="129353at2759"/>
<evidence type="ECO:0000313" key="6">
    <source>
        <dbReference type="EMBL" id="KAF2269335.1"/>
    </source>
</evidence>
<feature type="region of interest" description="Disordered" evidence="4">
    <location>
        <begin position="848"/>
        <end position="979"/>
    </location>
</feature>
<keyword evidence="2" id="KW-0227">DNA damage</keyword>
<evidence type="ECO:0000313" key="7">
    <source>
        <dbReference type="Proteomes" id="UP000800093"/>
    </source>
</evidence>
<feature type="compositionally biased region" description="Polar residues" evidence="4">
    <location>
        <begin position="413"/>
        <end position="431"/>
    </location>
</feature>
<comment type="subcellular location">
    <subcellularLocation>
        <location evidence="1">Nucleus</location>
    </subcellularLocation>
</comment>
<dbReference type="Gene3D" id="2.30.30.140">
    <property type="match status" value="1"/>
</dbReference>
<dbReference type="Pfam" id="PF00533">
    <property type="entry name" value="BRCT"/>
    <property type="match status" value="1"/>
</dbReference>
<dbReference type="PANTHER" id="PTHR15321:SF3">
    <property type="entry name" value="TP53-BINDING PROTEIN 1"/>
    <property type="match status" value="1"/>
</dbReference>
<feature type="compositionally biased region" description="Polar residues" evidence="4">
    <location>
        <begin position="860"/>
        <end position="877"/>
    </location>
</feature>
<dbReference type="PANTHER" id="PTHR15321">
    <property type="entry name" value="TUMOR SUPPRESSOR P53-BINDING PROTEIN 1"/>
    <property type="match status" value="1"/>
</dbReference>
<dbReference type="Pfam" id="PF18115">
    <property type="entry name" value="Tudor_3"/>
    <property type="match status" value="1"/>
</dbReference>
<keyword evidence="7" id="KW-1185">Reference proteome</keyword>
<dbReference type="InterPro" id="IPR036420">
    <property type="entry name" value="BRCT_dom_sf"/>
</dbReference>
<name>A0A9P4TQB6_9PLEO</name>
<feature type="region of interest" description="Disordered" evidence="4">
    <location>
        <begin position="288"/>
        <end position="563"/>
    </location>
</feature>
<proteinExistence type="predicted"/>
<organism evidence="6 7">
    <name type="scientific">Lojkania enalia</name>
    <dbReference type="NCBI Taxonomy" id="147567"/>
    <lineage>
        <taxon>Eukaryota</taxon>
        <taxon>Fungi</taxon>
        <taxon>Dikarya</taxon>
        <taxon>Ascomycota</taxon>
        <taxon>Pezizomycotina</taxon>
        <taxon>Dothideomycetes</taxon>
        <taxon>Pleosporomycetidae</taxon>
        <taxon>Pleosporales</taxon>
        <taxon>Pleosporales incertae sedis</taxon>
        <taxon>Lojkania</taxon>
    </lineage>
</organism>
<dbReference type="SUPFAM" id="SSF52113">
    <property type="entry name" value="BRCT domain"/>
    <property type="match status" value="1"/>
</dbReference>
<feature type="compositionally biased region" description="Basic and acidic residues" evidence="4">
    <location>
        <begin position="615"/>
        <end position="637"/>
    </location>
</feature>
<feature type="domain" description="BRCT" evidence="5">
    <location>
        <begin position="1196"/>
        <end position="1317"/>
    </location>
</feature>
<evidence type="ECO:0000256" key="1">
    <source>
        <dbReference type="ARBA" id="ARBA00004123"/>
    </source>
</evidence>
<dbReference type="InterPro" id="IPR001357">
    <property type="entry name" value="BRCT_dom"/>
</dbReference>
<evidence type="ECO:0000256" key="4">
    <source>
        <dbReference type="SAM" id="MobiDB-lite"/>
    </source>
</evidence>
<dbReference type="CDD" id="cd17745">
    <property type="entry name" value="BRCT_p53bp1_rpt1"/>
    <property type="match status" value="1"/>
</dbReference>
<reference evidence="7" key="1">
    <citation type="journal article" date="2020" name="Stud. Mycol.">
        <title>101 Dothideomycetes genomes: A test case for predicting lifestyles and emergence of pathogens.</title>
        <authorList>
            <person name="Haridas S."/>
            <person name="Albert R."/>
            <person name="Binder M."/>
            <person name="Bloem J."/>
            <person name="LaButti K."/>
            <person name="Salamov A."/>
            <person name="Andreopoulos B."/>
            <person name="Baker S."/>
            <person name="Barry K."/>
            <person name="Bills G."/>
            <person name="Bluhm B."/>
            <person name="Cannon C."/>
            <person name="Castanera R."/>
            <person name="Culley D."/>
            <person name="Daum C."/>
            <person name="Ezra D."/>
            <person name="Gonzalez J."/>
            <person name="Henrissat B."/>
            <person name="Kuo A."/>
            <person name="Liang C."/>
            <person name="Lipzen A."/>
            <person name="Lutzoni F."/>
            <person name="Magnuson J."/>
            <person name="Mondo S."/>
            <person name="Nolan M."/>
            <person name="Ohm R."/>
            <person name="Pangilinan J."/>
            <person name="Park H.-J."/>
            <person name="Ramirez L."/>
            <person name="Alfaro M."/>
            <person name="Sun H."/>
            <person name="Tritt A."/>
            <person name="Yoshinaga Y."/>
            <person name="Zwiers L.-H."/>
            <person name="Turgeon B."/>
            <person name="Goodwin S."/>
            <person name="Spatafora J."/>
            <person name="Crous P."/>
            <person name="Grigoriev I."/>
        </authorList>
    </citation>
    <scope>NUCLEOTIDE SEQUENCE [LARGE SCALE GENOMIC DNA]</scope>
    <source>
        <strain evidence="7">CBS 304.66</strain>
    </source>
</reference>
<dbReference type="Gene3D" id="3.40.50.10190">
    <property type="entry name" value="BRCT domain"/>
    <property type="match status" value="1"/>
</dbReference>
<dbReference type="PROSITE" id="PS50172">
    <property type="entry name" value="BRCT"/>
    <property type="match status" value="1"/>
</dbReference>
<feature type="compositionally biased region" description="Basic and acidic residues" evidence="4">
    <location>
        <begin position="967"/>
        <end position="979"/>
    </location>
</feature>
<accession>A0A9P4TQB6</accession>
<dbReference type="InterPro" id="IPR041297">
    <property type="entry name" value="Crb2_Tudor"/>
</dbReference>
<dbReference type="GO" id="GO:0045944">
    <property type="term" value="P:positive regulation of transcription by RNA polymerase II"/>
    <property type="evidence" value="ECO:0007669"/>
    <property type="project" value="TreeGrafter"/>
</dbReference>
<protein>
    <recommendedName>
        <fullName evidence="5">BRCT domain-containing protein</fullName>
    </recommendedName>
</protein>